<dbReference type="Proteomes" id="UP001596972">
    <property type="component" value="Unassembled WGS sequence"/>
</dbReference>
<feature type="compositionally biased region" description="Polar residues" evidence="1">
    <location>
        <begin position="85"/>
        <end position="101"/>
    </location>
</feature>
<feature type="compositionally biased region" description="Pro residues" evidence="1">
    <location>
        <begin position="7"/>
        <end position="37"/>
    </location>
</feature>
<dbReference type="EMBL" id="JBHTJA010000016">
    <property type="protein sequence ID" value="MFD0901007.1"/>
    <property type="molecule type" value="Genomic_DNA"/>
</dbReference>
<accession>A0ABW3ENH4</accession>
<sequence>MNGPAWPGQPPGPPGYPPGPPGHPPGYPPGPPPPPPPRGGGGLLIPLLVFGAVVVVAVAAIGAFILIESNDDRPYATTAVPPSSAPSTATDAPTRASSSDPFSILGPTVETAKGTVFTRAGTRTQSCAGRANDRLRAALRDHPCVGAMNSAVYADPAKKIITAVSILEFRTAADAEAVKEVTASDGWPQLLTPAEDSGLPRPRSEPDYWTRTWSLDERVIYAQSYYADGAAPGGRDGDVYATAGELGVEITNVLRFTD</sequence>
<protein>
    <submittedName>
        <fullName evidence="3">Uncharacterized protein</fullName>
    </submittedName>
</protein>
<evidence type="ECO:0000313" key="4">
    <source>
        <dbReference type="Proteomes" id="UP001596972"/>
    </source>
</evidence>
<evidence type="ECO:0000256" key="2">
    <source>
        <dbReference type="SAM" id="Phobius"/>
    </source>
</evidence>
<reference evidence="4" key="1">
    <citation type="journal article" date="2019" name="Int. J. Syst. Evol. Microbiol.">
        <title>The Global Catalogue of Microorganisms (GCM) 10K type strain sequencing project: providing services to taxonomists for standard genome sequencing and annotation.</title>
        <authorList>
            <consortium name="The Broad Institute Genomics Platform"/>
            <consortium name="The Broad Institute Genome Sequencing Center for Infectious Disease"/>
            <person name="Wu L."/>
            <person name="Ma J."/>
        </authorList>
    </citation>
    <scope>NUCLEOTIDE SEQUENCE [LARGE SCALE GENOMIC DNA]</scope>
    <source>
        <strain evidence="4">JCM 31202</strain>
    </source>
</reference>
<keyword evidence="2" id="KW-0812">Transmembrane</keyword>
<dbReference type="RefSeq" id="WP_378298064.1">
    <property type="nucleotide sequence ID" value="NZ_JBHTJA010000016.1"/>
</dbReference>
<organism evidence="3 4">
    <name type="scientific">Actinomadura sediminis</name>
    <dbReference type="NCBI Taxonomy" id="1038904"/>
    <lineage>
        <taxon>Bacteria</taxon>
        <taxon>Bacillati</taxon>
        <taxon>Actinomycetota</taxon>
        <taxon>Actinomycetes</taxon>
        <taxon>Streptosporangiales</taxon>
        <taxon>Thermomonosporaceae</taxon>
        <taxon>Actinomadura</taxon>
    </lineage>
</organism>
<evidence type="ECO:0000313" key="3">
    <source>
        <dbReference type="EMBL" id="MFD0901007.1"/>
    </source>
</evidence>
<name>A0ABW3ENH4_9ACTN</name>
<proteinExistence type="predicted"/>
<keyword evidence="4" id="KW-1185">Reference proteome</keyword>
<comment type="caution">
    <text evidence="3">The sequence shown here is derived from an EMBL/GenBank/DDBJ whole genome shotgun (WGS) entry which is preliminary data.</text>
</comment>
<feature type="transmembrane region" description="Helical" evidence="2">
    <location>
        <begin position="43"/>
        <end position="67"/>
    </location>
</feature>
<feature type="region of interest" description="Disordered" evidence="1">
    <location>
        <begin position="77"/>
        <end position="107"/>
    </location>
</feature>
<evidence type="ECO:0000256" key="1">
    <source>
        <dbReference type="SAM" id="MobiDB-lite"/>
    </source>
</evidence>
<gene>
    <name evidence="3" type="ORF">ACFQ11_11445</name>
</gene>
<keyword evidence="2" id="KW-1133">Transmembrane helix</keyword>
<feature type="region of interest" description="Disordered" evidence="1">
    <location>
        <begin position="1"/>
        <end position="37"/>
    </location>
</feature>
<keyword evidence="2" id="KW-0472">Membrane</keyword>